<evidence type="ECO:0000313" key="9">
    <source>
        <dbReference type="Proteomes" id="UP000187209"/>
    </source>
</evidence>
<evidence type="ECO:0000256" key="4">
    <source>
        <dbReference type="PROSITE-ProRule" id="PRU00091"/>
    </source>
</evidence>
<evidence type="ECO:0000313" key="8">
    <source>
        <dbReference type="EMBL" id="OMJ87331.1"/>
    </source>
</evidence>
<dbReference type="Gene3D" id="3.30.40.10">
    <property type="entry name" value="Zinc/RING finger domain, C3HC4 (zinc finger)"/>
    <property type="match status" value="1"/>
</dbReference>
<gene>
    <name evidence="8" type="ORF">SteCoe_10925</name>
</gene>
<dbReference type="GO" id="GO:0008270">
    <property type="term" value="F:zinc ion binding"/>
    <property type="evidence" value="ECO:0007669"/>
    <property type="project" value="UniProtKB-KW"/>
</dbReference>
<dbReference type="SUPFAM" id="SSF57903">
    <property type="entry name" value="FYVE/PHD zinc finger"/>
    <property type="match status" value="1"/>
</dbReference>
<keyword evidence="1" id="KW-0479">Metal-binding</keyword>
<evidence type="ECO:0000256" key="1">
    <source>
        <dbReference type="ARBA" id="ARBA00022723"/>
    </source>
</evidence>
<protein>
    <recommendedName>
        <fullName evidence="7">FYVE-type domain-containing protein</fullName>
    </recommendedName>
</protein>
<feature type="compositionally biased region" description="Basic and acidic residues" evidence="6">
    <location>
        <begin position="374"/>
        <end position="392"/>
    </location>
</feature>
<evidence type="ECO:0000256" key="6">
    <source>
        <dbReference type="SAM" id="MobiDB-lite"/>
    </source>
</evidence>
<dbReference type="InterPro" id="IPR013083">
    <property type="entry name" value="Znf_RING/FYVE/PHD"/>
</dbReference>
<feature type="coiled-coil region" evidence="5">
    <location>
        <begin position="106"/>
        <end position="189"/>
    </location>
</feature>
<name>A0A1R2CE98_9CILI</name>
<dbReference type="InterPro" id="IPR017455">
    <property type="entry name" value="Znf_FYVE-rel"/>
</dbReference>
<dbReference type="EMBL" id="MPUH01000179">
    <property type="protein sequence ID" value="OMJ87331.1"/>
    <property type="molecule type" value="Genomic_DNA"/>
</dbReference>
<evidence type="ECO:0000256" key="5">
    <source>
        <dbReference type="SAM" id="Coils"/>
    </source>
</evidence>
<dbReference type="OrthoDB" id="326378at2759"/>
<keyword evidence="5" id="KW-0175">Coiled coil</keyword>
<keyword evidence="2 4" id="KW-0863">Zinc-finger</keyword>
<dbReference type="AlphaFoldDB" id="A0A1R2CE98"/>
<keyword evidence="9" id="KW-1185">Reference proteome</keyword>
<dbReference type="PROSITE" id="PS50178">
    <property type="entry name" value="ZF_FYVE"/>
    <property type="match status" value="1"/>
</dbReference>
<feature type="coiled-coil region" evidence="5">
    <location>
        <begin position="257"/>
        <end position="291"/>
    </location>
</feature>
<proteinExistence type="predicted"/>
<organism evidence="8 9">
    <name type="scientific">Stentor coeruleus</name>
    <dbReference type="NCBI Taxonomy" id="5963"/>
    <lineage>
        <taxon>Eukaryota</taxon>
        <taxon>Sar</taxon>
        <taxon>Alveolata</taxon>
        <taxon>Ciliophora</taxon>
        <taxon>Postciliodesmatophora</taxon>
        <taxon>Heterotrichea</taxon>
        <taxon>Heterotrichida</taxon>
        <taxon>Stentoridae</taxon>
        <taxon>Stentor</taxon>
    </lineage>
</organism>
<evidence type="ECO:0000256" key="3">
    <source>
        <dbReference type="ARBA" id="ARBA00022833"/>
    </source>
</evidence>
<dbReference type="CDD" id="cd00065">
    <property type="entry name" value="FYVE_like_SF"/>
    <property type="match status" value="1"/>
</dbReference>
<evidence type="ECO:0000259" key="7">
    <source>
        <dbReference type="PROSITE" id="PS50178"/>
    </source>
</evidence>
<dbReference type="Proteomes" id="UP000187209">
    <property type="component" value="Unassembled WGS sequence"/>
</dbReference>
<evidence type="ECO:0000256" key="2">
    <source>
        <dbReference type="ARBA" id="ARBA00022771"/>
    </source>
</evidence>
<sequence>MTSSFQDDDFYIDEFSAQRTKNYELPEPDIKFPLSPSRKSYENDTSCIACGRDFNKIGISISKKDHCRFCYRGICINCLNSYYYHSETLKLEKMCKICQNKLSTMTEEFSDEIRQLRLERIQIRQEIELALKQKERISKERQISENKLTSIKEDMSLSLNEKENIIKDLKNKQKTLQEQENEYKKAMDNSIFELNLMSSRYSSLKTQFDEIKKKGEKDFFLLMKTKDELSQIHSKKKALISEKSNENIKENQEMMKIEMIKDEIGEYEESLEEKISKIKQIEEIIQESEEIIKVNDKKISQMQESLYERRYTFSDYKMSLEEEKRLEELREELRVAVEYIGTLKERYRQLSNSDRKSQLTNKESSHYEVNQELLESKKQDKNEGNDERKEKEGNLLCRKCLVI</sequence>
<feature type="domain" description="FYVE-type" evidence="7">
    <location>
        <begin position="41"/>
        <end position="103"/>
    </location>
</feature>
<keyword evidence="3" id="KW-0862">Zinc</keyword>
<reference evidence="8 9" key="1">
    <citation type="submission" date="2016-11" db="EMBL/GenBank/DDBJ databases">
        <title>The macronuclear genome of Stentor coeruleus: a giant cell with tiny introns.</title>
        <authorList>
            <person name="Slabodnick M."/>
            <person name="Ruby J.G."/>
            <person name="Reiff S.B."/>
            <person name="Swart E.C."/>
            <person name="Gosai S."/>
            <person name="Prabakaran S."/>
            <person name="Witkowska E."/>
            <person name="Larue G.E."/>
            <person name="Fisher S."/>
            <person name="Freeman R.M."/>
            <person name="Gunawardena J."/>
            <person name="Chu W."/>
            <person name="Stover N.A."/>
            <person name="Gregory B.D."/>
            <person name="Nowacki M."/>
            <person name="Derisi J."/>
            <person name="Roy S.W."/>
            <person name="Marshall W.F."/>
            <person name="Sood P."/>
        </authorList>
    </citation>
    <scope>NUCLEOTIDE SEQUENCE [LARGE SCALE GENOMIC DNA]</scope>
    <source>
        <strain evidence="8">WM001</strain>
    </source>
</reference>
<accession>A0A1R2CE98</accession>
<dbReference type="InterPro" id="IPR011011">
    <property type="entry name" value="Znf_FYVE_PHD"/>
</dbReference>
<comment type="caution">
    <text evidence="8">The sequence shown here is derived from an EMBL/GenBank/DDBJ whole genome shotgun (WGS) entry which is preliminary data.</text>
</comment>
<feature type="region of interest" description="Disordered" evidence="6">
    <location>
        <begin position="351"/>
        <end position="392"/>
    </location>
</feature>